<dbReference type="OrthoDB" id="2690740at2759"/>
<dbReference type="HOGENOM" id="CLU_829278_0_0_1"/>
<reference evidence="2" key="2">
    <citation type="submission" date="2015-01" db="EMBL/GenBank/DDBJ databases">
        <title>Evolutionary Origins and Diversification of the Mycorrhizal Mutualists.</title>
        <authorList>
            <consortium name="DOE Joint Genome Institute"/>
            <consortium name="Mycorrhizal Genomics Consortium"/>
            <person name="Kohler A."/>
            <person name="Kuo A."/>
            <person name="Nagy L.G."/>
            <person name="Floudas D."/>
            <person name="Copeland A."/>
            <person name="Barry K.W."/>
            <person name="Cichocki N."/>
            <person name="Veneault-Fourrey C."/>
            <person name="LaButti K."/>
            <person name="Lindquist E.A."/>
            <person name="Lipzen A."/>
            <person name="Lundell T."/>
            <person name="Morin E."/>
            <person name="Murat C."/>
            <person name="Riley R."/>
            <person name="Ohm R."/>
            <person name="Sun H."/>
            <person name="Tunlid A."/>
            <person name="Henrissat B."/>
            <person name="Grigoriev I.V."/>
            <person name="Hibbett D.S."/>
            <person name="Martin F."/>
        </authorList>
    </citation>
    <scope>NUCLEOTIDE SEQUENCE [LARGE SCALE GENOMIC DNA]</scope>
    <source>
        <strain evidence="2">441</strain>
    </source>
</reference>
<dbReference type="AlphaFoldDB" id="A0A0C9Z298"/>
<protein>
    <submittedName>
        <fullName evidence="1">Uncharacterized protein</fullName>
    </submittedName>
</protein>
<organism evidence="1 2">
    <name type="scientific">Pisolithus microcarpus 441</name>
    <dbReference type="NCBI Taxonomy" id="765257"/>
    <lineage>
        <taxon>Eukaryota</taxon>
        <taxon>Fungi</taxon>
        <taxon>Dikarya</taxon>
        <taxon>Basidiomycota</taxon>
        <taxon>Agaricomycotina</taxon>
        <taxon>Agaricomycetes</taxon>
        <taxon>Agaricomycetidae</taxon>
        <taxon>Boletales</taxon>
        <taxon>Sclerodermatineae</taxon>
        <taxon>Pisolithaceae</taxon>
        <taxon>Pisolithus</taxon>
    </lineage>
</organism>
<name>A0A0C9Z298_9AGAM</name>
<dbReference type="Proteomes" id="UP000054018">
    <property type="component" value="Unassembled WGS sequence"/>
</dbReference>
<evidence type="ECO:0000313" key="2">
    <source>
        <dbReference type="Proteomes" id="UP000054018"/>
    </source>
</evidence>
<accession>A0A0C9Z298</accession>
<evidence type="ECO:0000313" key="1">
    <source>
        <dbReference type="EMBL" id="KIK14143.1"/>
    </source>
</evidence>
<sequence length="335" mass="37096">MPDTQPQQALLAPPSFNVDIIKTTYSRFHPTNTYFSAQHDWQENAVWTESHCQNAELGSPVQSVQELRKLACLQDFYPGGHKLLEDSYICIPMTAVDSGLELQNDDGSLMAFICTAMPKDLKELLYPSLVACLDSPDLFSIQLPSPTNENPPQPFDCLHFSWYNRYTTKGNDAPSNVHPYELHLGNSRTNVWQMLPYTSSDMEEYGQLFDGLVQAFQDVFLWIGSVLQVHLPEAEYSVLVQVAESLPGNIVSHVEPFISLVMNINVQTAAHCNHFDKNLCLALAIGDFSGGGLSAQGARAGAGLTEWRLRSFSLQQGNALQPGLCWSAGDLCHAN</sequence>
<proteinExistence type="predicted"/>
<reference evidence="1 2" key="1">
    <citation type="submission" date="2014-04" db="EMBL/GenBank/DDBJ databases">
        <authorList>
            <consortium name="DOE Joint Genome Institute"/>
            <person name="Kuo A."/>
            <person name="Kohler A."/>
            <person name="Costa M.D."/>
            <person name="Nagy L.G."/>
            <person name="Floudas D."/>
            <person name="Copeland A."/>
            <person name="Barry K.W."/>
            <person name="Cichocki N."/>
            <person name="Veneault-Fourrey C."/>
            <person name="LaButti K."/>
            <person name="Lindquist E.A."/>
            <person name="Lipzen A."/>
            <person name="Lundell T."/>
            <person name="Morin E."/>
            <person name="Murat C."/>
            <person name="Sun H."/>
            <person name="Tunlid A."/>
            <person name="Henrissat B."/>
            <person name="Grigoriev I.V."/>
            <person name="Hibbett D.S."/>
            <person name="Martin F."/>
            <person name="Nordberg H.P."/>
            <person name="Cantor M.N."/>
            <person name="Hua S.X."/>
        </authorList>
    </citation>
    <scope>NUCLEOTIDE SEQUENCE [LARGE SCALE GENOMIC DNA]</scope>
    <source>
        <strain evidence="1 2">441</strain>
    </source>
</reference>
<keyword evidence="2" id="KW-1185">Reference proteome</keyword>
<dbReference type="STRING" id="765257.A0A0C9Z298"/>
<gene>
    <name evidence="1" type="ORF">PISMIDRAFT_117551</name>
</gene>
<dbReference type="EMBL" id="KN833953">
    <property type="protein sequence ID" value="KIK14143.1"/>
    <property type="molecule type" value="Genomic_DNA"/>
</dbReference>